<dbReference type="PANTHER" id="PTHR18884">
    <property type="entry name" value="SEPTIN"/>
    <property type="match status" value="1"/>
</dbReference>
<dbReference type="GO" id="GO:0005525">
    <property type="term" value="F:GTP binding"/>
    <property type="evidence" value="ECO:0007669"/>
    <property type="project" value="UniProtKB-KW"/>
</dbReference>
<keyword evidence="3 4" id="KW-0342">GTP-binding</keyword>
<dbReference type="InterPro" id="IPR027417">
    <property type="entry name" value="P-loop_NTPase"/>
</dbReference>
<sequence length="386" mass="43908">MPNTSEMRRRRNGNKEYRLRMLVLGERGLGKSTFLNNLCGKLIFSEQVKSDAVPDASQAHVSPDVKIITEQVELDDERTTPVDIILVPGCGDCIDNTSTPEKIKDYLDAQFDLVLNEELRIKRSRVDTDSKAHVCIYFIRATSRGLRDFDIEVMKQLGDRINIIPVIGKADMLTEKELQLNKQLIMRDIKMHKINVFDFKNDKLQDSLLEVGSPLSSQCPDIYISEMLPFAVICGNTEIISSDGQKNHARNYRWGQLLVEDSANSDFIFLKNILLGSHLQELKDVTNDVFYENYRTKMLLSKKFNSDYGPGFLDPDLSGSIIGGRRRNAFSVSTSQKEDYIPFSKEMEEKNKIIKAYQQKIEALEKMLKSTSSEDPSPETCLESAI</sequence>
<evidence type="ECO:0000313" key="7">
    <source>
        <dbReference type="EMBL" id="CDF87772.1"/>
    </source>
</evidence>
<dbReference type="InterPro" id="IPR016491">
    <property type="entry name" value="Septin"/>
</dbReference>
<dbReference type="Proteomes" id="UP000019375">
    <property type="component" value="Unassembled WGS sequence"/>
</dbReference>
<dbReference type="Gene3D" id="3.40.50.300">
    <property type="entry name" value="P-loop containing nucleotide triphosphate hydrolases"/>
    <property type="match status" value="1"/>
</dbReference>
<dbReference type="EMBL" id="HG316454">
    <property type="protein sequence ID" value="CDF87772.1"/>
    <property type="molecule type" value="Genomic_DNA"/>
</dbReference>
<reference evidence="8" key="1">
    <citation type="journal article" date="2013" name="Genome Announc.">
        <title>Genome sequence of the food spoilage yeast Zygosaccharomyces bailii CLIB 213(T).</title>
        <authorList>
            <person name="Galeote V."/>
            <person name="Bigey F."/>
            <person name="Devillers H."/>
            <person name="Neuveglise C."/>
            <person name="Dequin S."/>
        </authorList>
    </citation>
    <scope>NUCLEOTIDE SEQUENCE [LARGE SCALE GENOMIC DNA]</scope>
    <source>
        <strain evidence="8">CLIB 213 / ATCC 58445 / CBS 680 / CCRC 21525 / NBRC 1098 / NCYC 1416 / NRRL Y-2227</strain>
    </source>
</reference>
<evidence type="ECO:0000313" key="8">
    <source>
        <dbReference type="Proteomes" id="UP000019375"/>
    </source>
</evidence>
<organism evidence="7 8">
    <name type="scientific">Zygosaccharomyces bailii (strain CLIB 213 / ATCC 58445 / CBS 680 / BCRC 21525 / NBRC 1098 / NCYC 1416 / NRRL Y-2227)</name>
    <dbReference type="NCBI Taxonomy" id="1333698"/>
    <lineage>
        <taxon>Eukaryota</taxon>
        <taxon>Fungi</taxon>
        <taxon>Dikarya</taxon>
        <taxon>Ascomycota</taxon>
        <taxon>Saccharomycotina</taxon>
        <taxon>Saccharomycetes</taxon>
        <taxon>Saccharomycetales</taxon>
        <taxon>Saccharomycetaceae</taxon>
        <taxon>Zygosaccharomyces</taxon>
    </lineage>
</organism>
<proteinExistence type="inferred from homology"/>
<dbReference type="CDD" id="cd01850">
    <property type="entry name" value="CDC_Septin"/>
    <property type="match status" value="1"/>
</dbReference>
<feature type="coiled-coil region" evidence="5">
    <location>
        <begin position="347"/>
        <end position="374"/>
    </location>
</feature>
<comment type="similarity">
    <text evidence="4">Belongs to the TRAFAC class TrmE-Era-EngA-EngB-Septin-like GTPase superfamily. Septin GTPase family.</text>
</comment>
<dbReference type="PIRSF" id="PIRSF006698">
    <property type="entry name" value="Septin"/>
    <property type="match status" value="1"/>
</dbReference>
<dbReference type="InterPro" id="IPR030379">
    <property type="entry name" value="G_SEPTIN_dom"/>
</dbReference>
<dbReference type="PROSITE" id="PS51719">
    <property type="entry name" value="G_SEPTIN"/>
    <property type="match status" value="1"/>
</dbReference>
<keyword evidence="5" id="KW-0175">Coiled coil</keyword>
<accession>A0A8J2T4D8</accession>
<dbReference type="OrthoDB" id="416553at2759"/>
<dbReference type="SUPFAM" id="SSF52540">
    <property type="entry name" value="P-loop containing nucleoside triphosphate hydrolases"/>
    <property type="match status" value="1"/>
</dbReference>
<evidence type="ECO:0000259" key="6">
    <source>
        <dbReference type="PROSITE" id="PS51719"/>
    </source>
</evidence>
<evidence type="ECO:0000256" key="5">
    <source>
        <dbReference type="SAM" id="Coils"/>
    </source>
</evidence>
<gene>
    <name evidence="7" type="ORF">BN860_14136g</name>
</gene>
<dbReference type="Pfam" id="PF00735">
    <property type="entry name" value="Septin"/>
    <property type="match status" value="1"/>
</dbReference>
<dbReference type="AlphaFoldDB" id="A0A8J2T4D8"/>
<comment type="subcellular location">
    <subcellularLocation>
        <location evidence="1">Bud neck</location>
    </subcellularLocation>
</comment>
<feature type="domain" description="Septin-type G" evidence="6">
    <location>
        <begin position="15"/>
        <end position="301"/>
    </location>
</feature>
<evidence type="ECO:0000256" key="2">
    <source>
        <dbReference type="ARBA" id="ARBA00022741"/>
    </source>
</evidence>
<evidence type="ECO:0000256" key="4">
    <source>
        <dbReference type="RuleBase" id="RU004560"/>
    </source>
</evidence>
<protein>
    <submittedName>
        <fullName evidence="7">BN860_14136g1_1</fullName>
    </submittedName>
</protein>
<name>A0A8J2T4D8_ZYGB2</name>
<keyword evidence="8" id="KW-1185">Reference proteome</keyword>
<dbReference type="GO" id="GO:0005935">
    <property type="term" value="C:cellular bud neck"/>
    <property type="evidence" value="ECO:0007669"/>
    <property type="project" value="UniProtKB-SubCell"/>
</dbReference>
<evidence type="ECO:0000256" key="1">
    <source>
        <dbReference type="ARBA" id="ARBA00004266"/>
    </source>
</evidence>
<dbReference type="GO" id="GO:0031105">
    <property type="term" value="C:septin complex"/>
    <property type="evidence" value="ECO:0007669"/>
    <property type="project" value="UniProtKB-ARBA"/>
</dbReference>
<keyword evidence="2 4" id="KW-0547">Nucleotide-binding</keyword>
<evidence type="ECO:0000256" key="3">
    <source>
        <dbReference type="ARBA" id="ARBA00023134"/>
    </source>
</evidence>